<evidence type="ECO:0000313" key="2">
    <source>
        <dbReference type="Proteomes" id="UP000095606"/>
    </source>
</evidence>
<organism evidence="1 2">
    <name type="scientific">Bacteroides faecis</name>
    <dbReference type="NCBI Taxonomy" id="674529"/>
    <lineage>
        <taxon>Bacteria</taxon>
        <taxon>Pseudomonadati</taxon>
        <taxon>Bacteroidota</taxon>
        <taxon>Bacteroidia</taxon>
        <taxon>Bacteroidales</taxon>
        <taxon>Bacteroidaceae</taxon>
        <taxon>Bacteroides</taxon>
    </lineage>
</organism>
<dbReference type="EMBL" id="CZAE01000025">
    <property type="protein sequence ID" value="CUQ09168.1"/>
    <property type="molecule type" value="Genomic_DNA"/>
</dbReference>
<protein>
    <submittedName>
        <fullName evidence="1">Uncharacterized protein</fullName>
    </submittedName>
</protein>
<accession>A0A642MPA9</accession>
<dbReference type="Proteomes" id="UP000095606">
    <property type="component" value="Unassembled WGS sequence"/>
</dbReference>
<dbReference type="AlphaFoldDB" id="A0A174TMQ4"/>
<sequence>MKASNDLIKKFGVDKIIHGLIGMLILAVCVVASVFLFGVSFPSVLGGMVLGTVSAWLAGKWKESKDDIPDMADIRATVRGALLADAVILLVWIVFRLIL</sequence>
<evidence type="ECO:0000313" key="1">
    <source>
        <dbReference type="EMBL" id="CUQ09168.1"/>
    </source>
</evidence>
<proteinExistence type="predicted"/>
<reference evidence="1 2" key="1">
    <citation type="submission" date="2015-09" db="EMBL/GenBank/DDBJ databases">
        <authorList>
            <consortium name="Pathogen Informatics"/>
        </authorList>
    </citation>
    <scope>NUCLEOTIDE SEQUENCE [LARGE SCALE GENOMIC DNA]</scope>
    <source>
        <strain evidence="1 2">2789STDY5834846</strain>
    </source>
</reference>
<name>A0A174TMQ4_9BACE</name>
<dbReference type="RefSeq" id="WP_055270999.1">
    <property type="nucleotide sequence ID" value="NZ_CAJTBQ010000034.1"/>
</dbReference>
<gene>
    <name evidence="1" type="ORF">ERS852461_04192</name>
</gene>
<accession>A0A174TMQ4</accession>